<evidence type="ECO:0000313" key="2">
    <source>
        <dbReference type="EMBL" id="KKR32587.1"/>
    </source>
</evidence>
<proteinExistence type="predicted"/>
<dbReference type="EMBL" id="LBXO01000028">
    <property type="protein sequence ID" value="KKR32587.1"/>
    <property type="molecule type" value="Genomic_DNA"/>
</dbReference>
<dbReference type="Gene3D" id="3.30.70.60">
    <property type="match status" value="1"/>
</dbReference>
<evidence type="ECO:0008006" key="4">
    <source>
        <dbReference type="Google" id="ProtNLM"/>
    </source>
</evidence>
<dbReference type="AlphaFoldDB" id="A0A0G0T461"/>
<dbReference type="InterPro" id="IPR007445">
    <property type="entry name" value="PilO"/>
</dbReference>
<reference evidence="2 3" key="1">
    <citation type="journal article" date="2015" name="Nature">
        <title>rRNA introns, odd ribosomes, and small enigmatic genomes across a large radiation of phyla.</title>
        <authorList>
            <person name="Brown C.T."/>
            <person name="Hug L.A."/>
            <person name="Thomas B.C."/>
            <person name="Sharon I."/>
            <person name="Castelle C.J."/>
            <person name="Singh A."/>
            <person name="Wilkins M.J."/>
            <person name="Williams K.H."/>
            <person name="Banfield J.F."/>
        </authorList>
    </citation>
    <scope>NUCLEOTIDE SEQUENCE [LARGE SCALE GENOMIC DNA]</scope>
</reference>
<feature type="transmembrane region" description="Helical" evidence="1">
    <location>
        <begin position="20"/>
        <end position="43"/>
    </location>
</feature>
<organism evidence="2 3">
    <name type="scientific">Candidatus Falkowbacteria bacterium GW2011_GWF2_39_8</name>
    <dbReference type="NCBI Taxonomy" id="1618642"/>
    <lineage>
        <taxon>Bacteria</taxon>
        <taxon>Candidatus Falkowiibacteriota</taxon>
    </lineage>
</organism>
<dbReference type="Proteomes" id="UP000034137">
    <property type="component" value="Unassembled WGS sequence"/>
</dbReference>
<evidence type="ECO:0000256" key="1">
    <source>
        <dbReference type="SAM" id="Phobius"/>
    </source>
</evidence>
<keyword evidence="1" id="KW-0472">Membrane</keyword>
<dbReference type="GO" id="GO:0043683">
    <property type="term" value="P:type IV pilus assembly"/>
    <property type="evidence" value="ECO:0007669"/>
    <property type="project" value="InterPro"/>
</dbReference>
<accession>A0A0G0T461</accession>
<name>A0A0G0T461_9BACT</name>
<sequence length="193" mass="21706">MENKEKKIQQQLMKKINIFLINYFNFILAAWVLIVLAFGYYMIILPKYKKSAEEIGATVSSQIQIYEERKQYLAQLEKLNKTYKGISNEQIKRIDALLPNEPGGEKLLAQFEAITANSGVVLTSINYSLVEDAKGGLSRVKIILGLSGVDYGSIKNFLSILENNLRLINVTDLNFTASGGSAKLVLEAYYLKK</sequence>
<dbReference type="InterPro" id="IPR014717">
    <property type="entry name" value="Transl_elong_EF1B/ribsomal_bS6"/>
</dbReference>
<protein>
    <recommendedName>
        <fullName evidence="4">Pilus assembly protein, PilO</fullName>
    </recommendedName>
</protein>
<gene>
    <name evidence="2" type="ORF">UT64_C0028G0003</name>
</gene>
<dbReference type="GO" id="GO:0043107">
    <property type="term" value="P:type IV pilus-dependent motility"/>
    <property type="evidence" value="ECO:0007669"/>
    <property type="project" value="InterPro"/>
</dbReference>
<comment type="caution">
    <text evidence="2">The sequence shown here is derived from an EMBL/GenBank/DDBJ whole genome shotgun (WGS) entry which is preliminary data.</text>
</comment>
<evidence type="ECO:0000313" key="3">
    <source>
        <dbReference type="Proteomes" id="UP000034137"/>
    </source>
</evidence>
<keyword evidence="1" id="KW-0812">Transmembrane</keyword>
<dbReference type="Pfam" id="PF04350">
    <property type="entry name" value="PilO"/>
    <property type="match status" value="1"/>
</dbReference>
<keyword evidence="1" id="KW-1133">Transmembrane helix</keyword>